<comment type="caution">
    <text evidence="2">The sequence shown here is derived from an EMBL/GenBank/DDBJ whole genome shotgun (WGS) entry which is preliminary data.</text>
</comment>
<organism evidence="2">
    <name type="scientific">marine sediment metagenome</name>
    <dbReference type="NCBI Taxonomy" id="412755"/>
    <lineage>
        <taxon>unclassified sequences</taxon>
        <taxon>metagenomes</taxon>
        <taxon>ecological metagenomes</taxon>
    </lineage>
</organism>
<name>A0A0F9C3G3_9ZZZZ</name>
<accession>A0A0F9C3G3</accession>
<gene>
    <name evidence="2" type="ORF">LCGC14_2715120</name>
</gene>
<proteinExistence type="predicted"/>
<evidence type="ECO:0000256" key="1">
    <source>
        <dbReference type="SAM" id="MobiDB-lite"/>
    </source>
</evidence>
<feature type="region of interest" description="Disordered" evidence="1">
    <location>
        <begin position="1"/>
        <end position="29"/>
    </location>
</feature>
<reference evidence="2" key="1">
    <citation type="journal article" date="2015" name="Nature">
        <title>Complex archaea that bridge the gap between prokaryotes and eukaryotes.</title>
        <authorList>
            <person name="Spang A."/>
            <person name="Saw J.H."/>
            <person name="Jorgensen S.L."/>
            <person name="Zaremba-Niedzwiedzka K."/>
            <person name="Martijn J."/>
            <person name="Lind A.E."/>
            <person name="van Eijk R."/>
            <person name="Schleper C."/>
            <person name="Guy L."/>
            <person name="Ettema T.J."/>
        </authorList>
    </citation>
    <scope>NUCLEOTIDE SEQUENCE</scope>
</reference>
<sequence length="29" mass="3471">MTEDYPLGNTLEPYDIEREKDLVEELEDN</sequence>
<dbReference type="AlphaFoldDB" id="A0A0F9C3G3"/>
<dbReference type="EMBL" id="LAZR01048748">
    <property type="protein sequence ID" value="KKK91221.1"/>
    <property type="molecule type" value="Genomic_DNA"/>
</dbReference>
<evidence type="ECO:0000313" key="2">
    <source>
        <dbReference type="EMBL" id="KKK91221.1"/>
    </source>
</evidence>
<protein>
    <submittedName>
        <fullName evidence="2">Uncharacterized protein</fullName>
    </submittedName>
</protein>